<dbReference type="GO" id="GO:0032259">
    <property type="term" value="P:methylation"/>
    <property type="evidence" value="ECO:0007669"/>
    <property type="project" value="UniProtKB-KW"/>
</dbReference>
<dbReference type="CDD" id="cd02440">
    <property type="entry name" value="AdoMet_MTases"/>
    <property type="match status" value="1"/>
</dbReference>
<dbReference type="EMBL" id="JAHUZB010000001">
    <property type="protein sequence ID" value="MBV7389238.1"/>
    <property type="molecule type" value="Genomic_DNA"/>
</dbReference>
<dbReference type="Pfam" id="PF13649">
    <property type="entry name" value="Methyltransf_25"/>
    <property type="match status" value="1"/>
</dbReference>
<accession>A0ABS6T8K9</accession>
<proteinExistence type="predicted"/>
<protein>
    <submittedName>
        <fullName evidence="2">Class I SAM-dependent methyltransferase</fullName>
    </submittedName>
</protein>
<evidence type="ECO:0000259" key="1">
    <source>
        <dbReference type="Pfam" id="PF13649"/>
    </source>
</evidence>
<name>A0ABS6T8K9_9ENTE</name>
<keyword evidence="3" id="KW-1185">Reference proteome</keyword>
<gene>
    <name evidence="2" type="ORF">KUA55_00985</name>
</gene>
<dbReference type="RefSeq" id="WP_218324305.1">
    <property type="nucleotide sequence ID" value="NZ_JAHUZB010000001.1"/>
</dbReference>
<dbReference type="GO" id="GO:0008168">
    <property type="term" value="F:methyltransferase activity"/>
    <property type="evidence" value="ECO:0007669"/>
    <property type="project" value="UniProtKB-KW"/>
</dbReference>
<dbReference type="InterPro" id="IPR041698">
    <property type="entry name" value="Methyltransf_25"/>
</dbReference>
<organism evidence="2 3">
    <name type="scientific">Enterococcus alishanensis</name>
    <dbReference type="NCBI Taxonomy" id="1303817"/>
    <lineage>
        <taxon>Bacteria</taxon>
        <taxon>Bacillati</taxon>
        <taxon>Bacillota</taxon>
        <taxon>Bacilli</taxon>
        <taxon>Lactobacillales</taxon>
        <taxon>Enterococcaceae</taxon>
        <taxon>Enterococcus</taxon>
    </lineage>
</organism>
<feature type="domain" description="Methyltransferase" evidence="1">
    <location>
        <begin position="43"/>
        <end position="120"/>
    </location>
</feature>
<reference evidence="2 3" key="1">
    <citation type="submission" date="2021-06" db="EMBL/GenBank/DDBJ databases">
        <title>Enterococcus alishanensis sp. nov., a novel lactic acid bacterium isolated from fresh coffee beans.</title>
        <authorList>
            <person name="Chen Y.-S."/>
        </authorList>
    </citation>
    <scope>NUCLEOTIDE SEQUENCE [LARGE SCALE GENOMIC DNA]</scope>
    <source>
        <strain evidence="2 3">ALS3</strain>
    </source>
</reference>
<evidence type="ECO:0000313" key="2">
    <source>
        <dbReference type="EMBL" id="MBV7389238.1"/>
    </source>
</evidence>
<dbReference type="Proteomes" id="UP000774130">
    <property type="component" value="Unassembled WGS sequence"/>
</dbReference>
<comment type="caution">
    <text evidence="2">The sequence shown here is derived from an EMBL/GenBank/DDBJ whole genome shotgun (WGS) entry which is preliminary data.</text>
</comment>
<sequence length="233" mass="27313">MNENFWDDFAEEYDEIQAASFTTIEKDLTDFLLQAKILPQSSILDLAGGSGRYMAFFQSFTERYLLVDFSKKMIELAKKKANSKVAFLQMAQTEFFQQPQHFDLVFSAMNPTLKADDLPAFNRLSKDWCCLLRVIEDSDSLFSPFEAKNPDLAINQSYKKKLDQLQISYQTKQFTYQHKEIYEKSFFHDYYQDELSSEDLAKRLNTVFGDQLTKENIHQITFEIIYYQVKGTS</sequence>
<keyword evidence="2" id="KW-0489">Methyltransferase</keyword>
<keyword evidence="2" id="KW-0808">Transferase</keyword>
<evidence type="ECO:0000313" key="3">
    <source>
        <dbReference type="Proteomes" id="UP000774130"/>
    </source>
</evidence>